<dbReference type="Gene3D" id="3.40.50.2000">
    <property type="entry name" value="Glycogen Phosphorylase B"/>
    <property type="match status" value="2"/>
</dbReference>
<evidence type="ECO:0000313" key="4">
    <source>
        <dbReference type="Proteomes" id="UP000000588"/>
    </source>
</evidence>
<dbReference type="STRING" id="242619.PG_1141"/>
<gene>
    <name evidence="3" type="ordered locus">PG_1141</name>
</gene>
<dbReference type="SUPFAM" id="SSF53756">
    <property type="entry name" value="UDP-Glycosyltransferase/glycogen phosphorylase"/>
    <property type="match status" value="1"/>
</dbReference>
<dbReference type="InterPro" id="IPR028098">
    <property type="entry name" value="Glyco_trans_4-like_N"/>
</dbReference>
<dbReference type="HOGENOM" id="CLU_009583_0_1_10"/>
<dbReference type="PANTHER" id="PTHR45947">
    <property type="entry name" value="SULFOQUINOVOSYL TRANSFERASE SQD2"/>
    <property type="match status" value="1"/>
</dbReference>
<dbReference type="Pfam" id="PF00534">
    <property type="entry name" value="Glycos_transf_1"/>
    <property type="match status" value="1"/>
</dbReference>
<name>Q7MVC9_PORGI</name>
<dbReference type="EnsemblBacteria" id="AAQ66248">
    <property type="protein sequence ID" value="AAQ66248"/>
    <property type="gene ID" value="PG_1141"/>
</dbReference>
<proteinExistence type="predicted"/>
<dbReference type="InterPro" id="IPR050194">
    <property type="entry name" value="Glycosyltransferase_grp1"/>
</dbReference>
<dbReference type="Proteomes" id="UP000000588">
    <property type="component" value="Chromosome"/>
</dbReference>
<dbReference type="PANTHER" id="PTHR45947:SF3">
    <property type="entry name" value="SULFOQUINOVOSYL TRANSFERASE SQD2"/>
    <property type="match status" value="1"/>
</dbReference>
<sequence>MLPQSFSYKVIRHNMITVAHLINNIVQSGPVIVMRDIIRHMDRDKFHPIVICLRHEEKEDPIVKELRAIDVKCIYLNYSLLSLELQTGRIARKVLSVLRNEKAHILHSHGYHPDLIASHLSRNITSLSTLHNISKDDFTFLKGNLLGSYMNFRYLRSLSKIGHYVAISRAVADYYASHVNKAKERIRIIHNGVDLSFFQIPDEDHQKQLRHRLGLPVSGKIFLVVGRLFSRKDPLIIIRAFKFLLESQKLSGDFYLFFLGDGPLSDACQKEIGDKTHNIRLLGFQKNVHEYMMAADYAITASHSEGFGLNYLEATACGKPVVATDLPPFREICGTGFQDNELFFSVGNQKELEDCILKSLGHTFNPQKVSDIRHHFSAETMSVQYQNYYTELSAPLK</sequence>
<dbReference type="EMBL" id="AE015924">
    <property type="protein sequence ID" value="AAQ66248.1"/>
    <property type="molecule type" value="Genomic_DNA"/>
</dbReference>
<keyword evidence="4" id="KW-1185">Reference proteome</keyword>
<dbReference type="InterPro" id="IPR001296">
    <property type="entry name" value="Glyco_trans_1"/>
</dbReference>
<feature type="domain" description="Glycosyl transferase family 1" evidence="1">
    <location>
        <begin position="207"/>
        <end position="358"/>
    </location>
</feature>
<evidence type="ECO:0000259" key="1">
    <source>
        <dbReference type="Pfam" id="PF00534"/>
    </source>
</evidence>
<dbReference type="eggNOG" id="COG0438">
    <property type="taxonomic scope" value="Bacteria"/>
</dbReference>
<reference evidence="3 4" key="1">
    <citation type="journal article" date="2003" name="J. Bacteriol.">
        <title>Complete genome sequence of the oral pathogenic bacterium Porphyromonas gingivalis strain W83.</title>
        <authorList>
            <person name="Nelson K."/>
            <person name="Fleishmann R."/>
            <person name="DeBoy R."/>
            <person name="Paulsen I."/>
            <person name="Fouts D."/>
            <person name="Eisen J."/>
            <person name="Daugherty S."/>
            <person name="Dodson R."/>
            <person name="Durkin A."/>
            <person name="Gwinn M."/>
            <person name="Haft D."/>
            <person name="Kolonay J."/>
            <person name="Nelson W."/>
            <person name="White O."/>
            <person name="Mason T."/>
            <person name="Tallon L."/>
            <person name="Gray J."/>
            <person name="Granger D."/>
            <person name="Tettelin H."/>
            <person name="Dong H."/>
            <person name="Galvin J."/>
            <person name="Duncan M."/>
            <person name="Dewhirst F."/>
            <person name="Fraser C."/>
        </authorList>
    </citation>
    <scope>NUCLEOTIDE SEQUENCE [LARGE SCALE GENOMIC DNA]</scope>
    <source>
        <strain evidence="4">ATCC BAA-308 / W83</strain>
    </source>
</reference>
<evidence type="ECO:0000313" key="3">
    <source>
        <dbReference type="EMBL" id="AAQ66248.1"/>
    </source>
</evidence>
<protein>
    <submittedName>
        <fullName evidence="3">Glycosyl transferase, group 1 family protein</fullName>
    </submittedName>
</protein>
<dbReference type="DNASU" id="2552168"/>
<accession>Q7MVC9</accession>
<evidence type="ECO:0000259" key="2">
    <source>
        <dbReference type="Pfam" id="PF13439"/>
    </source>
</evidence>
<dbReference type="SMR" id="Q7MVC9"/>
<dbReference type="CAZy" id="GT4">
    <property type="family name" value="Glycosyltransferase Family 4"/>
</dbReference>
<dbReference type="GO" id="GO:0016757">
    <property type="term" value="F:glycosyltransferase activity"/>
    <property type="evidence" value="ECO:0007669"/>
    <property type="project" value="InterPro"/>
</dbReference>
<dbReference type="AlphaFoldDB" id="Q7MVC9"/>
<keyword evidence="3" id="KW-0808">Transferase</keyword>
<organism evidence="3 4">
    <name type="scientific">Porphyromonas gingivalis (strain ATCC BAA-308 / W83)</name>
    <dbReference type="NCBI Taxonomy" id="242619"/>
    <lineage>
        <taxon>Bacteria</taxon>
        <taxon>Pseudomonadati</taxon>
        <taxon>Bacteroidota</taxon>
        <taxon>Bacteroidia</taxon>
        <taxon>Bacteroidales</taxon>
        <taxon>Porphyromonadaceae</taxon>
        <taxon>Porphyromonas</taxon>
    </lineage>
</organism>
<dbReference type="KEGG" id="pgi:PG_1141"/>
<feature type="domain" description="Glycosyltransferase subfamily 4-like N-terminal" evidence="2">
    <location>
        <begin position="29"/>
        <end position="196"/>
    </location>
</feature>
<dbReference type="Pfam" id="PF13439">
    <property type="entry name" value="Glyco_transf_4"/>
    <property type="match status" value="1"/>
</dbReference>